<evidence type="ECO:0000256" key="7">
    <source>
        <dbReference type="ARBA" id="ARBA00048248"/>
    </source>
</evidence>
<dbReference type="EC" id="6.1.1.1" evidence="8"/>
<dbReference type="NCBIfam" id="TIGR00234">
    <property type="entry name" value="tyrS"/>
    <property type="match status" value="1"/>
</dbReference>
<dbReference type="HAMAP" id="MF_02006">
    <property type="entry name" value="Tyr_tRNA_synth_type1"/>
    <property type="match status" value="1"/>
</dbReference>
<keyword evidence="5 8" id="KW-0648">Protein biosynthesis</keyword>
<dbReference type="CDD" id="cd00805">
    <property type="entry name" value="TyrRS_core"/>
    <property type="match status" value="1"/>
</dbReference>
<dbReference type="InterPro" id="IPR024107">
    <property type="entry name" value="Tyr-tRNA-ligase_bac_1"/>
</dbReference>
<evidence type="ECO:0000256" key="3">
    <source>
        <dbReference type="ARBA" id="ARBA00022840"/>
    </source>
</evidence>
<dbReference type="SUPFAM" id="SSF55174">
    <property type="entry name" value="Alpha-L RNA-binding motif"/>
    <property type="match status" value="1"/>
</dbReference>
<dbReference type="PROSITE" id="PS50889">
    <property type="entry name" value="S4"/>
    <property type="match status" value="1"/>
</dbReference>
<evidence type="ECO:0000313" key="12">
    <source>
        <dbReference type="Proteomes" id="UP001460679"/>
    </source>
</evidence>
<evidence type="ECO:0000256" key="9">
    <source>
        <dbReference type="PROSITE-ProRule" id="PRU00182"/>
    </source>
</evidence>
<dbReference type="PANTHER" id="PTHR11766">
    <property type="entry name" value="TYROSYL-TRNA SYNTHETASE"/>
    <property type="match status" value="1"/>
</dbReference>
<dbReference type="PRINTS" id="PR01040">
    <property type="entry name" value="TRNASYNTHTYR"/>
</dbReference>
<keyword evidence="12" id="KW-1185">Reference proteome</keyword>
<dbReference type="InterPro" id="IPR036986">
    <property type="entry name" value="S4_RNA-bd_sf"/>
</dbReference>
<keyword evidence="8" id="KW-0963">Cytoplasm</keyword>
<evidence type="ECO:0000256" key="2">
    <source>
        <dbReference type="ARBA" id="ARBA00022741"/>
    </source>
</evidence>
<feature type="domain" description="Tyrosine--tRNA ligase SYY-like C-terminal" evidence="10">
    <location>
        <begin position="339"/>
        <end position="406"/>
    </location>
</feature>
<evidence type="ECO:0000313" key="11">
    <source>
        <dbReference type="EMBL" id="WXL28531.1"/>
    </source>
</evidence>
<comment type="catalytic activity">
    <reaction evidence="7 8">
        <text>tRNA(Tyr) + L-tyrosine + ATP = L-tyrosyl-tRNA(Tyr) + AMP + diphosphate + H(+)</text>
        <dbReference type="Rhea" id="RHEA:10220"/>
        <dbReference type="Rhea" id="RHEA-COMP:9706"/>
        <dbReference type="Rhea" id="RHEA-COMP:9707"/>
        <dbReference type="ChEBI" id="CHEBI:15378"/>
        <dbReference type="ChEBI" id="CHEBI:30616"/>
        <dbReference type="ChEBI" id="CHEBI:33019"/>
        <dbReference type="ChEBI" id="CHEBI:58315"/>
        <dbReference type="ChEBI" id="CHEBI:78442"/>
        <dbReference type="ChEBI" id="CHEBI:78536"/>
        <dbReference type="ChEBI" id="CHEBI:456215"/>
        <dbReference type="EC" id="6.1.1.1"/>
    </reaction>
</comment>
<evidence type="ECO:0000256" key="6">
    <source>
        <dbReference type="ARBA" id="ARBA00023146"/>
    </source>
</evidence>
<organism evidence="11 12">
    <name type="scientific">[Mycoplasma] gypis</name>
    <dbReference type="NCBI Taxonomy" id="92404"/>
    <lineage>
        <taxon>Bacteria</taxon>
        <taxon>Bacillati</taxon>
        <taxon>Mycoplasmatota</taxon>
        <taxon>Mycoplasmoidales</taxon>
        <taxon>Metamycoplasmataceae</taxon>
        <taxon>Metamycoplasma</taxon>
    </lineage>
</organism>
<comment type="subunit">
    <text evidence="8">Homodimer.</text>
</comment>
<dbReference type="EMBL" id="CP148066">
    <property type="protein sequence ID" value="WXL28531.1"/>
    <property type="molecule type" value="Genomic_DNA"/>
</dbReference>
<feature type="short sequence motif" description="'HIGH' region" evidence="8">
    <location>
        <begin position="38"/>
        <end position="47"/>
    </location>
</feature>
<name>A0ABZ2RNG6_9BACT</name>
<dbReference type="InterPro" id="IPR002307">
    <property type="entry name" value="Tyr-tRNA-ligase"/>
</dbReference>
<dbReference type="Gene3D" id="1.10.240.10">
    <property type="entry name" value="Tyrosyl-Transfer RNA Synthetase"/>
    <property type="match status" value="1"/>
</dbReference>
<dbReference type="Gene3D" id="3.40.50.620">
    <property type="entry name" value="HUPs"/>
    <property type="match status" value="1"/>
</dbReference>
<evidence type="ECO:0000256" key="8">
    <source>
        <dbReference type="HAMAP-Rule" id="MF_02006"/>
    </source>
</evidence>
<gene>
    <name evidence="8 11" type="primary">tyrS</name>
    <name evidence="11" type="ORF">WG616_00670</name>
</gene>
<comment type="subcellular location">
    <subcellularLocation>
        <location evidence="8">Cytoplasm</location>
    </subcellularLocation>
</comment>
<proteinExistence type="inferred from homology"/>
<dbReference type="Proteomes" id="UP001460679">
    <property type="component" value="Chromosome"/>
</dbReference>
<reference evidence="11" key="1">
    <citation type="submission" date="2024-03" db="EMBL/GenBank/DDBJ databases">
        <title>Complete genome sequence of Mycoplasma gypis type strain B1/T1.</title>
        <authorList>
            <person name="Spergser J."/>
        </authorList>
    </citation>
    <scope>NUCLEOTIDE SEQUENCE [LARGE SCALE GENOMIC DNA]</scope>
    <source>
        <strain evidence="11">B1/T1</strain>
    </source>
</reference>
<evidence type="ECO:0000259" key="10">
    <source>
        <dbReference type="Pfam" id="PF22421"/>
    </source>
</evidence>
<evidence type="ECO:0000256" key="4">
    <source>
        <dbReference type="ARBA" id="ARBA00022884"/>
    </source>
</evidence>
<sequence length="409" mass="46814">MKEIIEQLKNRGILKDISKTEKLDILDKTAAVYTGFDPTAQSLHLGNYIHIVNLLRFKNAGYRAIALVGGATGMVGDPSFRDDERKEMSNNTLLTNKQHIKNQLESFGLEVIDNYDFYKNLGFLDFLKNNGKIINVNYMLAKESVKQRLKNGMSFTEFSYQLIQGYDFETLYRNQNVCVQLGGSDQWGNITTGLEIIKTLHGDDHKAIGITCNLLTDSNGKKIGKSYGGGSLWLDANMTSPYSLYQFLINQRDDDVEKLLNWLTLLEQDKIKEIVAKSQDDKKSRLAQKELAFHTVEIIHSTEIAKQCREISQKLFENDILNLTNEDIKLLAGFLKVVEYKGETIIDLMVNNQIVGSRREFREFLNNKALSVDTQTIEDENQYISFNHFNQSYAFLKKGKKEFILLIKK</sequence>
<feature type="short sequence motif" description="'KMSKS' region" evidence="8">
    <location>
        <begin position="222"/>
        <end position="226"/>
    </location>
</feature>
<feature type="binding site" evidence="8">
    <location>
        <position position="160"/>
    </location>
    <ligand>
        <name>L-tyrosine</name>
        <dbReference type="ChEBI" id="CHEBI:58315"/>
    </ligand>
</feature>
<comment type="function">
    <text evidence="8">Catalyzes the attachment of tyrosine to tRNA(Tyr) in a two-step reaction: tyrosine is first activated by ATP to form Tyr-AMP and then transferred to the acceptor end of tRNA(Tyr).</text>
</comment>
<keyword evidence="1 8" id="KW-0436">Ligase</keyword>
<keyword evidence="2 8" id="KW-0547">Nucleotide-binding</keyword>
<keyword evidence="3 8" id="KW-0067">ATP-binding</keyword>
<protein>
    <recommendedName>
        <fullName evidence="8">Tyrosine--tRNA ligase</fullName>
        <ecNumber evidence="8">6.1.1.1</ecNumber>
    </recommendedName>
    <alternativeName>
        <fullName evidence="8">Tyrosyl-tRNA synthetase</fullName>
        <shortName evidence="8">TyrRS</shortName>
    </alternativeName>
</protein>
<dbReference type="PROSITE" id="PS00178">
    <property type="entry name" value="AA_TRNA_LIGASE_I"/>
    <property type="match status" value="1"/>
</dbReference>
<feature type="binding site" evidence="8">
    <location>
        <position position="225"/>
    </location>
    <ligand>
        <name>ATP</name>
        <dbReference type="ChEBI" id="CHEBI:30616"/>
    </ligand>
</feature>
<dbReference type="InterPro" id="IPR001412">
    <property type="entry name" value="aa-tRNA-synth_I_CS"/>
</dbReference>
<dbReference type="SUPFAM" id="SSF52374">
    <property type="entry name" value="Nucleotidylyl transferase"/>
    <property type="match status" value="1"/>
</dbReference>
<dbReference type="GO" id="GO:0004831">
    <property type="term" value="F:tyrosine-tRNA ligase activity"/>
    <property type="evidence" value="ECO:0007669"/>
    <property type="project" value="UniProtKB-EC"/>
</dbReference>
<dbReference type="Pfam" id="PF22421">
    <property type="entry name" value="SYY_C-terminal"/>
    <property type="match status" value="1"/>
</dbReference>
<dbReference type="Pfam" id="PF00579">
    <property type="entry name" value="tRNA-synt_1b"/>
    <property type="match status" value="1"/>
</dbReference>
<dbReference type="Gene3D" id="3.10.290.10">
    <property type="entry name" value="RNA-binding S4 domain"/>
    <property type="match status" value="1"/>
</dbReference>
<evidence type="ECO:0000256" key="1">
    <source>
        <dbReference type="ARBA" id="ARBA00022598"/>
    </source>
</evidence>
<dbReference type="PANTHER" id="PTHR11766:SF0">
    <property type="entry name" value="TYROSINE--TRNA LIGASE, MITOCHONDRIAL"/>
    <property type="match status" value="1"/>
</dbReference>
<feature type="binding site" evidence="8">
    <location>
        <position position="164"/>
    </location>
    <ligand>
        <name>L-tyrosine</name>
        <dbReference type="ChEBI" id="CHEBI:58315"/>
    </ligand>
</feature>
<comment type="similarity">
    <text evidence="8">Belongs to the class-I aminoacyl-tRNA synthetase family. TyrS type 1 subfamily.</text>
</comment>
<feature type="binding site" evidence="8">
    <location>
        <position position="33"/>
    </location>
    <ligand>
        <name>L-tyrosine</name>
        <dbReference type="ChEBI" id="CHEBI:58315"/>
    </ligand>
</feature>
<accession>A0ABZ2RNG6</accession>
<dbReference type="InterPro" id="IPR002305">
    <property type="entry name" value="aa-tRNA-synth_Ic"/>
</dbReference>
<dbReference type="InterPro" id="IPR014729">
    <property type="entry name" value="Rossmann-like_a/b/a_fold"/>
</dbReference>
<dbReference type="InterPro" id="IPR024088">
    <property type="entry name" value="Tyr-tRNA-ligase_bac-type"/>
</dbReference>
<dbReference type="InterPro" id="IPR054608">
    <property type="entry name" value="SYY-like_C"/>
</dbReference>
<keyword evidence="4 9" id="KW-0694">RNA-binding</keyword>
<dbReference type="RefSeq" id="WP_205498780.1">
    <property type="nucleotide sequence ID" value="NZ_CP148066.1"/>
</dbReference>
<keyword evidence="6 8" id="KW-0030">Aminoacyl-tRNA synthetase</keyword>
<evidence type="ECO:0000256" key="5">
    <source>
        <dbReference type="ARBA" id="ARBA00022917"/>
    </source>
</evidence>